<gene>
    <name evidence="1" type="ORF">HY730_06280</name>
</gene>
<dbReference type="Gene3D" id="3.40.30.10">
    <property type="entry name" value="Glutaredoxin"/>
    <property type="match status" value="1"/>
</dbReference>
<dbReference type="AlphaFoldDB" id="A0A933GNV9"/>
<organism evidence="1 2">
    <name type="scientific">Tectimicrobiota bacterium</name>
    <dbReference type="NCBI Taxonomy" id="2528274"/>
    <lineage>
        <taxon>Bacteria</taxon>
        <taxon>Pseudomonadati</taxon>
        <taxon>Nitrospinota/Tectimicrobiota group</taxon>
        <taxon>Candidatus Tectimicrobiota</taxon>
    </lineage>
</organism>
<proteinExistence type="predicted"/>
<reference evidence="1" key="1">
    <citation type="submission" date="2020-07" db="EMBL/GenBank/DDBJ databases">
        <title>Huge and variable diversity of episymbiotic CPR bacteria and DPANN archaea in groundwater ecosystems.</title>
        <authorList>
            <person name="He C.Y."/>
            <person name="Keren R."/>
            <person name="Whittaker M."/>
            <person name="Farag I.F."/>
            <person name="Doudna J."/>
            <person name="Cate J.H.D."/>
            <person name="Banfield J.F."/>
        </authorList>
    </citation>
    <scope>NUCLEOTIDE SEQUENCE</scope>
    <source>
        <strain evidence="1">NC_groundwater_1482_Ag_S-0.65um_47_24</strain>
    </source>
</reference>
<sequence length="71" mass="7910">MNRVKSIPMMRVSPIFLLTVFLLALGSYVKAEPLRQPVTEDTKIYNIEIGQSPSLGPSNAPVVIVEFSDYQ</sequence>
<evidence type="ECO:0000313" key="1">
    <source>
        <dbReference type="EMBL" id="MBI4595970.1"/>
    </source>
</evidence>
<evidence type="ECO:0000313" key="2">
    <source>
        <dbReference type="Proteomes" id="UP000772181"/>
    </source>
</evidence>
<dbReference type="Proteomes" id="UP000772181">
    <property type="component" value="Unassembled WGS sequence"/>
</dbReference>
<protein>
    <submittedName>
        <fullName evidence="1">Uncharacterized protein</fullName>
    </submittedName>
</protein>
<dbReference type="EMBL" id="JACQWF010000279">
    <property type="protein sequence ID" value="MBI4595970.1"/>
    <property type="molecule type" value="Genomic_DNA"/>
</dbReference>
<name>A0A933GNV9_UNCTE</name>
<accession>A0A933GNV9</accession>
<comment type="caution">
    <text evidence="1">The sequence shown here is derived from an EMBL/GenBank/DDBJ whole genome shotgun (WGS) entry which is preliminary data.</text>
</comment>